<feature type="domain" description="RRM" evidence="11">
    <location>
        <begin position="864"/>
        <end position="940"/>
    </location>
</feature>
<feature type="domain" description="RRM" evidence="11">
    <location>
        <begin position="773"/>
        <end position="850"/>
    </location>
</feature>
<proteinExistence type="predicted"/>
<evidence type="ECO:0000256" key="6">
    <source>
        <dbReference type="ARBA" id="ARBA00023242"/>
    </source>
</evidence>
<dbReference type="FunFam" id="3.30.70.330:FF:000365">
    <property type="entry name" value="U4/U6 snRNA-associated-splicing factor PRP24"/>
    <property type="match status" value="1"/>
</dbReference>
<evidence type="ECO:0000256" key="8">
    <source>
        <dbReference type="ARBA" id="ARBA00093627"/>
    </source>
</evidence>
<dbReference type="EMBL" id="JAPUFD010000001">
    <property type="protein sequence ID" value="MDI1485493.1"/>
    <property type="molecule type" value="Genomic_DNA"/>
</dbReference>
<accession>A0AA43TRC5</accession>
<feature type="compositionally biased region" description="Gly residues" evidence="10">
    <location>
        <begin position="1113"/>
        <end position="1135"/>
    </location>
</feature>
<evidence type="ECO:0000256" key="10">
    <source>
        <dbReference type="SAM" id="MobiDB-lite"/>
    </source>
</evidence>
<dbReference type="Gene3D" id="1.25.40.10">
    <property type="entry name" value="Tetratricopeptide repeat domain"/>
    <property type="match status" value="2"/>
</dbReference>
<reference evidence="12" key="1">
    <citation type="journal article" date="2023" name="Genome Biol. Evol.">
        <title>First Whole Genome Sequence and Flow Cytometry Genome Size Data for the Lichen-Forming Fungus Ramalina farinacea (Ascomycota).</title>
        <authorList>
            <person name="Llewellyn T."/>
            <person name="Mian S."/>
            <person name="Hill R."/>
            <person name="Leitch I.J."/>
            <person name="Gaya E."/>
        </authorList>
    </citation>
    <scope>NUCLEOTIDE SEQUENCE</scope>
    <source>
        <strain evidence="12">LIQ254RAFAR</strain>
    </source>
</reference>
<evidence type="ECO:0000256" key="1">
    <source>
        <dbReference type="ARBA" id="ARBA00004123"/>
    </source>
</evidence>
<dbReference type="InterPro" id="IPR003107">
    <property type="entry name" value="HAT"/>
</dbReference>
<keyword evidence="5" id="KW-0508">mRNA splicing</keyword>
<dbReference type="GO" id="GO:0008380">
    <property type="term" value="P:RNA splicing"/>
    <property type="evidence" value="ECO:0007669"/>
    <property type="project" value="UniProtKB-KW"/>
</dbReference>
<evidence type="ECO:0000256" key="7">
    <source>
        <dbReference type="ARBA" id="ARBA00093374"/>
    </source>
</evidence>
<organism evidence="12 13">
    <name type="scientific">Ramalina farinacea</name>
    <dbReference type="NCBI Taxonomy" id="258253"/>
    <lineage>
        <taxon>Eukaryota</taxon>
        <taxon>Fungi</taxon>
        <taxon>Dikarya</taxon>
        <taxon>Ascomycota</taxon>
        <taxon>Pezizomycotina</taxon>
        <taxon>Lecanoromycetes</taxon>
        <taxon>OSLEUM clade</taxon>
        <taxon>Lecanoromycetidae</taxon>
        <taxon>Lecanorales</taxon>
        <taxon>Lecanorineae</taxon>
        <taxon>Ramalinaceae</taxon>
        <taxon>Ramalina</taxon>
    </lineage>
</organism>
<dbReference type="CDD" id="cd12299">
    <property type="entry name" value="RRM4_Prp24"/>
    <property type="match status" value="1"/>
</dbReference>
<dbReference type="InterPro" id="IPR000504">
    <property type="entry name" value="RRM_dom"/>
</dbReference>
<evidence type="ECO:0000256" key="3">
    <source>
        <dbReference type="ARBA" id="ARBA00022737"/>
    </source>
</evidence>
<comment type="subcellular location">
    <subcellularLocation>
        <location evidence="1">Nucleus</location>
    </subcellularLocation>
</comment>
<evidence type="ECO:0000259" key="11">
    <source>
        <dbReference type="PROSITE" id="PS50102"/>
    </source>
</evidence>
<dbReference type="FunFam" id="3.30.70.330:FF:000588">
    <property type="entry name" value="Pre-mRNA splicing factor (Prp24), putative"/>
    <property type="match status" value="1"/>
</dbReference>
<dbReference type="CDD" id="cd00590">
    <property type="entry name" value="RRM_SF"/>
    <property type="match status" value="1"/>
</dbReference>
<keyword evidence="6" id="KW-0539">Nucleus</keyword>
<dbReference type="AlphaFoldDB" id="A0AA43TRC5"/>
<feature type="compositionally biased region" description="Low complexity" evidence="10">
    <location>
        <begin position="1098"/>
        <end position="1112"/>
    </location>
</feature>
<evidence type="ECO:0000313" key="12">
    <source>
        <dbReference type="EMBL" id="MDI1485493.1"/>
    </source>
</evidence>
<comment type="function">
    <text evidence="7">Functions as a recycling factor of the spliceosome, a machinery that forms on each precursor-messenger RNA (pre-mRNA) and catalyzes the removal of introns. Chaperones the re-annealing of U4 and U6 snRNAs (small nuclear RNAs) released from previous rounds of splicing, an initial step in reforming the U4/U6-U5 tri-snRNP (small nuclear ribonucleoprotein) that can reassemble into another spliceosome complex; this step involves binding U6 and facilitating the unwinding of the U6 internal stem loop, followed by base-pairing of U6 to U4.</text>
</comment>
<dbReference type="InterPro" id="IPR050502">
    <property type="entry name" value="Euk_RNA-bind_prot"/>
</dbReference>
<dbReference type="GO" id="GO:0005688">
    <property type="term" value="C:U6 snRNP"/>
    <property type="evidence" value="ECO:0007669"/>
    <property type="project" value="UniProtKB-ARBA"/>
</dbReference>
<feature type="compositionally biased region" description="Low complexity" evidence="10">
    <location>
        <begin position="961"/>
        <end position="974"/>
    </location>
</feature>
<feature type="domain" description="RRM" evidence="11">
    <location>
        <begin position="697"/>
        <end position="772"/>
    </location>
</feature>
<evidence type="ECO:0000256" key="5">
    <source>
        <dbReference type="ARBA" id="ARBA00023187"/>
    </source>
</evidence>
<dbReference type="SUPFAM" id="SSF48452">
    <property type="entry name" value="TPR-like"/>
    <property type="match status" value="1"/>
</dbReference>
<keyword evidence="13" id="KW-1185">Reference proteome</keyword>
<dbReference type="InterPro" id="IPR031766">
    <property type="entry name" value="RRM_occluded"/>
</dbReference>
<dbReference type="FunFam" id="1.25.40.10:FF:000632">
    <property type="entry name" value="Pre-mRNA splicing factor (Prp24), putative"/>
    <property type="match status" value="1"/>
</dbReference>
<feature type="compositionally biased region" description="Basic and acidic residues" evidence="10">
    <location>
        <begin position="647"/>
        <end position="658"/>
    </location>
</feature>
<evidence type="ECO:0000256" key="4">
    <source>
        <dbReference type="ARBA" id="ARBA00022884"/>
    </source>
</evidence>
<evidence type="ECO:0000256" key="9">
    <source>
        <dbReference type="PROSITE-ProRule" id="PRU00176"/>
    </source>
</evidence>
<dbReference type="InterPro" id="IPR012677">
    <property type="entry name" value="Nucleotide-bd_a/b_plait_sf"/>
</dbReference>
<feature type="region of interest" description="Disordered" evidence="10">
    <location>
        <begin position="1077"/>
        <end position="1178"/>
    </location>
</feature>
<dbReference type="Gene3D" id="3.30.70.330">
    <property type="match status" value="4"/>
</dbReference>
<dbReference type="InterPro" id="IPR011990">
    <property type="entry name" value="TPR-like_helical_dom_sf"/>
</dbReference>
<evidence type="ECO:0000313" key="13">
    <source>
        <dbReference type="Proteomes" id="UP001161017"/>
    </source>
</evidence>
<feature type="region of interest" description="Disordered" evidence="10">
    <location>
        <begin position="623"/>
        <end position="700"/>
    </location>
</feature>
<dbReference type="GO" id="GO:0003729">
    <property type="term" value="F:mRNA binding"/>
    <property type="evidence" value="ECO:0007669"/>
    <property type="project" value="TreeGrafter"/>
</dbReference>
<feature type="domain" description="RRM" evidence="11">
    <location>
        <begin position="994"/>
        <end position="1067"/>
    </location>
</feature>
<sequence length="1178" mass="132798">MSDTPHQIPSPRTYFSNALSTSELEKVTQLGNSLLQNPFSYHDSVEFINLLHKGLRVHIDQQSSAAGAGHLKPYELLKDLTAARESMTSRFAMGEDLWADWIEDQRLLATSLEDKLAIRELCEKAVSEEATSSKLWLLYGQWMQTEYEDLGKKEVALGRTTNGQTQLSAEEEQMMAAEVFGWQQLLSIWQRGAQETMWRVNDSAQAWDRYTELLLQDLASSPQPEAVRKIEQWFISRLQIPHASWDTTSQNFSTFVSAADNDNWETIMQQANRMGTEAKQKYTSREFKELGLETVRRTGDLTAELKAFNEYIDSELEMPRRKRAFDFNLANALFQRALLRFPANTELWERYIMFLNEEIAQHGRREISILPSLEKATRHCPWSGTLWAQYMLAAEIANLPYPEIEDIKHRATKTDLLDLGDLNETVKVMTAWCGFLRRRAFTPQSNDEDMDVAEVGIRSAIEDLQTTGRRRFGKDYAGDPEYRLERIYIKYLTQARNYQGARETFRKLCATKGHDSDFWLRYYVFEIITWSKLTYSEMDTDKGRQTRPIEATQVLQQALRRSDLDYPEKILRTYLHHCEDHEDAEQLQIANAQVWKQSKAIQRRREQETLDQWNKYQLEQQQYQLEQQQQQSDGRPAPAVNGSAGDDQDHLGKRKRDEETDQSSSKKTRPGDLEEEPQVQPQSLPADSLQKRDRENATIIVRNIPTTTTTTKVRQFFRDCGTINSLKLTSERDGQSQIAFLEFETKEDVTTAQTKEGKDLDGNPVEIQVGSGEILYVCNFPPTTDEAWLRQKFEQFGQILDIRFPSLKYNTHRRFAYIQFQSAGEAHAATALDGEKLEGGLELLAKISDPGHKQSRHGAMYEGREVYIANLPWNVDWKELKALFKQYGYVETARIPRKFNGMAKGMGYVVFRDKPDVEKALALNKTIWKGRVLNVSISTNDSSKRQAIDVGDSSQSQRTTASPAPHSQSPAAGAGTDSPDPAARIDKMKEIQSRTVALLNIPDTVNDARIRALAEPFGEVVQVMLKPNRQGAVIEFREQASAGKASLALEGREIVPGRQIKVGTTLEMRGMKEEVKVDRIGGGPPTKQKKQGGGDGVGPVTAVPGPALVRRPGAGGGGAGRRGGLGAKRGGGVGNSGERATTTTTTTSEGPEADVEVPDAGQSKAKSNADFKAMMMGE</sequence>
<dbReference type="Pfam" id="PF16842">
    <property type="entry name" value="RRM_occluded"/>
    <property type="match status" value="1"/>
</dbReference>
<keyword evidence="3" id="KW-0677">Repeat</keyword>
<protein>
    <recommendedName>
        <fullName evidence="8">U4/U6 snRNA-associated-splicing factor PRP24</fullName>
    </recommendedName>
</protein>
<dbReference type="PROSITE" id="PS50102">
    <property type="entry name" value="RRM"/>
    <property type="match status" value="4"/>
</dbReference>
<dbReference type="Pfam" id="PF00076">
    <property type="entry name" value="RRM_1"/>
    <property type="match status" value="3"/>
</dbReference>
<gene>
    <name evidence="12" type="primary">PRP24</name>
    <name evidence="12" type="ORF">OHK93_000631</name>
</gene>
<dbReference type="InterPro" id="IPR035979">
    <property type="entry name" value="RBD_domain_sf"/>
</dbReference>
<dbReference type="GO" id="GO:0006397">
    <property type="term" value="P:mRNA processing"/>
    <property type="evidence" value="ECO:0007669"/>
    <property type="project" value="UniProtKB-KW"/>
</dbReference>
<dbReference type="SUPFAM" id="SSF54928">
    <property type="entry name" value="RNA-binding domain, RBD"/>
    <property type="match status" value="4"/>
</dbReference>
<keyword evidence="2" id="KW-0507">mRNA processing</keyword>
<dbReference type="Proteomes" id="UP001161017">
    <property type="component" value="Unassembled WGS sequence"/>
</dbReference>
<dbReference type="PANTHER" id="PTHR48025">
    <property type="entry name" value="OS02G0815200 PROTEIN"/>
    <property type="match status" value="1"/>
</dbReference>
<name>A0AA43TRC5_9LECA</name>
<dbReference type="PANTHER" id="PTHR48025:SF1">
    <property type="entry name" value="RRM DOMAIN-CONTAINING PROTEIN"/>
    <property type="match status" value="1"/>
</dbReference>
<dbReference type="SMART" id="SM00386">
    <property type="entry name" value="HAT"/>
    <property type="match status" value="3"/>
</dbReference>
<keyword evidence="4 9" id="KW-0694">RNA-binding</keyword>
<dbReference type="SMART" id="SM00360">
    <property type="entry name" value="RRM"/>
    <property type="match status" value="4"/>
</dbReference>
<comment type="caution">
    <text evidence="12">The sequence shown here is derived from an EMBL/GenBank/DDBJ whole genome shotgun (WGS) entry which is preliminary data.</text>
</comment>
<feature type="region of interest" description="Disordered" evidence="10">
    <location>
        <begin position="943"/>
        <end position="982"/>
    </location>
</feature>
<evidence type="ECO:0000256" key="2">
    <source>
        <dbReference type="ARBA" id="ARBA00022664"/>
    </source>
</evidence>